<dbReference type="SMART" id="SM00463">
    <property type="entry name" value="SMR"/>
    <property type="match status" value="1"/>
</dbReference>
<keyword evidence="3" id="KW-1185">Reference proteome</keyword>
<dbReference type="RefSeq" id="WP_022937371.1">
    <property type="nucleotide sequence ID" value="NZ_CABKRQ010000003.1"/>
</dbReference>
<dbReference type="Pfam" id="PF01713">
    <property type="entry name" value="Smr"/>
    <property type="match status" value="1"/>
</dbReference>
<protein>
    <submittedName>
        <fullName evidence="2">Smr domain-containing protein</fullName>
    </submittedName>
</protein>
<dbReference type="EMBL" id="QJKH01000006">
    <property type="protein sequence ID" value="PXX78884.1"/>
    <property type="molecule type" value="Genomic_DNA"/>
</dbReference>
<feature type="domain" description="Smr" evidence="1">
    <location>
        <begin position="2"/>
        <end position="75"/>
    </location>
</feature>
<dbReference type="STRING" id="1034346.GCA_000313565_01057"/>
<name>A0A318KLF5_9FIRM</name>
<evidence type="ECO:0000313" key="2">
    <source>
        <dbReference type="EMBL" id="PXX78884.1"/>
    </source>
</evidence>
<sequence length="83" mass="9194">MRKTIDLHGCLTSQAKAYLLKTLDSCPSSVNELVVIHGSNHGDKLAQLVRKQIKHPRISKIFLTMNPGETILELKAVKTGTKK</sequence>
<dbReference type="InterPro" id="IPR002625">
    <property type="entry name" value="Smr_dom"/>
</dbReference>
<gene>
    <name evidence="2" type="ORF">DES51_1061</name>
</gene>
<comment type="caution">
    <text evidence="2">The sequence shown here is derived from an EMBL/GenBank/DDBJ whole genome shotgun (WGS) entry which is preliminary data.</text>
</comment>
<accession>A0A318KLF5</accession>
<evidence type="ECO:0000259" key="1">
    <source>
        <dbReference type="SMART" id="SM00463"/>
    </source>
</evidence>
<dbReference type="Proteomes" id="UP000247612">
    <property type="component" value="Unassembled WGS sequence"/>
</dbReference>
<dbReference type="AlphaFoldDB" id="A0A318KLF5"/>
<organism evidence="2 3">
    <name type="scientific">Dielma fastidiosa</name>
    <dbReference type="NCBI Taxonomy" id="1034346"/>
    <lineage>
        <taxon>Bacteria</taxon>
        <taxon>Bacillati</taxon>
        <taxon>Bacillota</taxon>
        <taxon>Erysipelotrichia</taxon>
        <taxon>Erysipelotrichales</taxon>
        <taxon>Erysipelotrichaceae</taxon>
        <taxon>Dielma</taxon>
    </lineage>
</organism>
<dbReference type="Gene3D" id="3.30.1370.110">
    <property type="match status" value="1"/>
</dbReference>
<dbReference type="InterPro" id="IPR036063">
    <property type="entry name" value="Smr_dom_sf"/>
</dbReference>
<dbReference type="OrthoDB" id="9810960at2"/>
<proteinExistence type="predicted"/>
<dbReference type="SUPFAM" id="SSF160443">
    <property type="entry name" value="SMR domain-like"/>
    <property type="match status" value="1"/>
</dbReference>
<evidence type="ECO:0000313" key="3">
    <source>
        <dbReference type="Proteomes" id="UP000247612"/>
    </source>
</evidence>
<reference evidence="2 3" key="1">
    <citation type="submission" date="2018-05" db="EMBL/GenBank/DDBJ databases">
        <title>Genomic Encyclopedia of Type Strains, Phase IV (KMG-IV): sequencing the most valuable type-strain genomes for metagenomic binning, comparative biology and taxonomic classification.</title>
        <authorList>
            <person name="Goeker M."/>
        </authorList>
    </citation>
    <scope>NUCLEOTIDE SEQUENCE [LARGE SCALE GENOMIC DNA]</scope>
    <source>
        <strain evidence="2 3">JC118</strain>
    </source>
</reference>